<organism evidence="8 9">
    <name type="scientific">Slackia faecicanis</name>
    <dbReference type="NCBI Taxonomy" id="255723"/>
    <lineage>
        <taxon>Bacteria</taxon>
        <taxon>Bacillati</taxon>
        <taxon>Actinomycetota</taxon>
        <taxon>Coriobacteriia</taxon>
        <taxon>Eggerthellales</taxon>
        <taxon>Eggerthellaceae</taxon>
        <taxon>Slackia</taxon>
    </lineage>
</organism>
<comment type="caution">
    <text evidence="8">The sequence shown here is derived from an EMBL/GenBank/DDBJ whole genome shotgun (WGS) entry which is preliminary data.</text>
</comment>
<dbReference type="InterPro" id="IPR053926">
    <property type="entry name" value="RecX_HTH_1st"/>
</dbReference>
<evidence type="ECO:0000259" key="6">
    <source>
        <dbReference type="Pfam" id="PF02631"/>
    </source>
</evidence>
<sequence length="233" mass="25695">MRSLRVAISRGCVQRRASVRRESRSVRTRGGAVAAMRTPPLAHPKPALGNLRPIGEAMPVIDDEFLSKLVREPIAACVSDDQEKAFSKIVRLSAARDRCVRELADRLARDGFSDDDIHAAIDRATACGLVDDIRYAETLVRSRLSQGKGRAGIENELVADGIAVYDIPGWPDEYFPSDGLSEEERAFELLCKKPPRSKNVYASACRKLASRGFSSDAVFAAARRYTQANDRVF</sequence>
<dbReference type="Proteomes" id="UP000267368">
    <property type="component" value="Unassembled WGS sequence"/>
</dbReference>
<feature type="domain" description="RecX first three-helical" evidence="7">
    <location>
        <begin position="85"/>
        <end position="123"/>
    </location>
</feature>
<dbReference type="EMBL" id="QICB01000001">
    <property type="protein sequence ID" value="RNL21664.1"/>
    <property type="molecule type" value="Genomic_DNA"/>
</dbReference>
<evidence type="ECO:0000313" key="8">
    <source>
        <dbReference type="EMBL" id="RNL21664.1"/>
    </source>
</evidence>
<feature type="domain" description="RecX second three-helical" evidence="6">
    <location>
        <begin position="131"/>
        <end position="167"/>
    </location>
</feature>
<dbReference type="InterPro" id="IPR003783">
    <property type="entry name" value="Regulatory_RecX"/>
</dbReference>
<dbReference type="AlphaFoldDB" id="A0A3N0AHT5"/>
<comment type="function">
    <text evidence="5">Modulates RecA activity.</text>
</comment>
<reference evidence="9" key="1">
    <citation type="submission" date="2018-05" db="EMBL/GenBank/DDBJ databases">
        <title>Genome Sequencing of selected type strains of the family Eggerthellaceae.</title>
        <authorList>
            <person name="Danylec N."/>
            <person name="Stoll D.A."/>
            <person name="Doetsch A."/>
            <person name="Huch M."/>
        </authorList>
    </citation>
    <scope>NUCLEOTIDE SEQUENCE [LARGE SCALE GENOMIC DNA]</scope>
    <source>
        <strain evidence="9">DSM 17537</strain>
    </source>
</reference>
<protein>
    <recommendedName>
        <fullName evidence="3 5">Regulatory protein RecX</fullName>
    </recommendedName>
</protein>
<dbReference type="PANTHER" id="PTHR33602:SF1">
    <property type="entry name" value="REGULATORY PROTEIN RECX FAMILY PROTEIN"/>
    <property type="match status" value="1"/>
</dbReference>
<proteinExistence type="inferred from homology"/>
<comment type="subcellular location">
    <subcellularLocation>
        <location evidence="1 5">Cytoplasm</location>
    </subcellularLocation>
</comment>
<gene>
    <name evidence="5" type="primary">recX</name>
    <name evidence="8" type="ORF">DMP07_02210</name>
</gene>
<dbReference type="InterPro" id="IPR036388">
    <property type="entry name" value="WH-like_DNA-bd_sf"/>
</dbReference>
<accession>A0A3N0AHT5</accession>
<dbReference type="PANTHER" id="PTHR33602">
    <property type="entry name" value="REGULATORY PROTEIN RECX FAMILY PROTEIN"/>
    <property type="match status" value="1"/>
</dbReference>
<name>A0A3N0AHT5_9ACTN</name>
<dbReference type="InterPro" id="IPR053924">
    <property type="entry name" value="RecX_HTH_2nd"/>
</dbReference>
<dbReference type="Gene3D" id="1.10.10.10">
    <property type="entry name" value="Winged helix-like DNA-binding domain superfamily/Winged helix DNA-binding domain"/>
    <property type="match status" value="2"/>
</dbReference>
<keyword evidence="4 5" id="KW-0963">Cytoplasm</keyword>
<evidence type="ECO:0000256" key="4">
    <source>
        <dbReference type="ARBA" id="ARBA00022490"/>
    </source>
</evidence>
<evidence type="ECO:0000256" key="5">
    <source>
        <dbReference type="HAMAP-Rule" id="MF_01114"/>
    </source>
</evidence>
<evidence type="ECO:0000256" key="3">
    <source>
        <dbReference type="ARBA" id="ARBA00018111"/>
    </source>
</evidence>
<comment type="similarity">
    <text evidence="2 5">Belongs to the RecX family.</text>
</comment>
<dbReference type="HAMAP" id="MF_01114">
    <property type="entry name" value="RecX"/>
    <property type="match status" value="1"/>
</dbReference>
<evidence type="ECO:0000256" key="2">
    <source>
        <dbReference type="ARBA" id="ARBA00009695"/>
    </source>
</evidence>
<keyword evidence="9" id="KW-1185">Reference proteome</keyword>
<evidence type="ECO:0000256" key="1">
    <source>
        <dbReference type="ARBA" id="ARBA00004496"/>
    </source>
</evidence>
<dbReference type="Pfam" id="PF21982">
    <property type="entry name" value="RecX_HTH1"/>
    <property type="match status" value="1"/>
</dbReference>
<dbReference type="Pfam" id="PF02631">
    <property type="entry name" value="RecX_HTH2"/>
    <property type="match status" value="1"/>
</dbReference>
<evidence type="ECO:0000313" key="9">
    <source>
        <dbReference type="Proteomes" id="UP000267368"/>
    </source>
</evidence>
<evidence type="ECO:0000259" key="7">
    <source>
        <dbReference type="Pfam" id="PF21982"/>
    </source>
</evidence>
<dbReference type="GO" id="GO:0006282">
    <property type="term" value="P:regulation of DNA repair"/>
    <property type="evidence" value="ECO:0007669"/>
    <property type="project" value="UniProtKB-UniRule"/>
</dbReference>
<dbReference type="GO" id="GO:0005737">
    <property type="term" value="C:cytoplasm"/>
    <property type="evidence" value="ECO:0007669"/>
    <property type="project" value="UniProtKB-SubCell"/>
</dbReference>